<evidence type="ECO:0000313" key="3">
    <source>
        <dbReference type="Proteomes" id="UP001172457"/>
    </source>
</evidence>
<dbReference type="EMBL" id="JARYMX010000060">
    <property type="protein sequence ID" value="KAJ9536117.1"/>
    <property type="molecule type" value="Genomic_DNA"/>
</dbReference>
<dbReference type="AlphaFoldDB" id="A0AA38VV93"/>
<organism evidence="2 3">
    <name type="scientific">Centaurea solstitialis</name>
    <name type="common">yellow star-thistle</name>
    <dbReference type="NCBI Taxonomy" id="347529"/>
    <lineage>
        <taxon>Eukaryota</taxon>
        <taxon>Viridiplantae</taxon>
        <taxon>Streptophyta</taxon>
        <taxon>Embryophyta</taxon>
        <taxon>Tracheophyta</taxon>
        <taxon>Spermatophyta</taxon>
        <taxon>Magnoliopsida</taxon>
        <taxon>eudicotyledons</taxon>
        <taxon>Gunneridae</taxon>
        <taxon>Pentapetalae</taxon>
        <taxon>asterids</taxon>
        <taxon>campanulids</taxon>
        <taxon>Asterales</taxon>
        <taxon>Asteraceae</taxon>
        <taxon>Carduoideae</taxon>
        <taxon>Cardueae</taxon>
        <taxon>Centaureinae</taxon>
        <taxon>Centaurea</taxon>
    </lineage>
</organism>
<feature type="compositionally biased region" description="Low complexity" evidence="1">
    <location>
        <begin position="45"/>
        <end position="56"/>
    </location>
</feature>
<reference evidence="2" key="1">
    <citation type="submission" date="2023-03" db="EMBL/GenBank/DDBJ databases">
        <title>Chromosome-scale reference genome and RAD-based genetic map of yellow starthistle (Centaurea solstitialis) reveal putative structural variation and QTLs associated with invader traits.</title>
        <authorList>
            <person name="Reatini B."/>
            <person name="Cang F.A."/>
            <person name="Jiang Q."/>
            <person name="Mckibben M.T.W."/>
            <person name="Barker M.S."/>
            <person name="Rieseberg L.H."/>
            <person name="Dlugosch K.M."/>
        </authorList>
    </citation>
    <scope>NUCLEOTIDE SEQUENCE</scope>
    <source>
        <strain evidence="2">CAN-66</strain>
        <tissue evidence="2">Leaf</tissue>
    </source>
</reference>
<sequence>MLSALVCKAEVEVMLLRRGKDGAGRCERSKHGSPLEVEVADEGEASSSSSNPSGGELTIERGGKRQPEVSTLAKARKHVLHRGSSFLAYVVDSRAETKKKMVADVSVVNEYRDVFSNDLPGILPEKQVECRIERVPGTAPIAKARTGSHVVLEDRSSLRVPPVEVREEDALETALRARYGHAKSIAMPFGLTNAPVAFYGRLGL</sequence>
<evidence type="ECO:0000256" key="1">
    <source>
        <dbReference type="SAM" id="MobiDB-lite"/>
    </source>
</evidence>
<dbReference type="InterPro" id="IPR053134">
    <property type="entry name" value="RNA-dir_DNA_polymerase"/>
</dbReference>
<dbReference type="PANTHER" id="PTHR24559">
    <property type="entry name" value="TRANSPOSON TY3-I GAG-POL POLYPROTEIN"/>
    <property type="match status" value="1"/>
</dbReference>
<feature type="region of interest" description="Disordered" evidence="1">
    <location>
        <begin position="22"/>
        <end position="67"/>
    </location>
</feature>
<protein>
    <submittedName>
        <fullName evidence="2">Uncharacterized protein</fullName>
    </submittedName>
</protein>
<dbReference type="PANTHER" id="PTHR24559:SF444">
    <property type="entry name" value="REVERSE TRANSCRIPTASE DOMAIN-CONTAINING PROTEIN"/>
    <property type="match status" value="1"/>
</dbReference>
<dbReference type="Proteomes" id="UP001172457">
    <property type="component" value="Unassembled WGS sequence"/>
</dbReference>
<comment type="caution">
    <text evidence="2">The sequence shown here is derived from an EMBL/GenBank/DDBJ whole genome shotgun (WGS) entry which is preliminary data.</text>
</comment>
<gene>
    <name evidence="2" type="ORF">OSB04_un000711</name>
</gene>
<name>A0AA38VV93_9ASTR</name>
<feature type="compositionally biased region" description="Basic and acidic residues" evidence="1">
    <location>
        <begin position="58"/>
        <end position="67"/>
    </location>
</feature>
<proteinExistence type="predicted"/>
<keyword evidence="3" id="KW-1185">Reference proteome</keyword>
<accession>A0AA38VV93</accession>
<evidence type="ECO:0000313" key="2">
    <source>
        <dbReference type="EMBL" id="KAJ9536117.1"/>
    </source>
</evidence>